<proteinExistence type="predicted"/>
<gene>
    <name evidence="1" type="ORF">HH212_07175</name>
</gene>
<evidence type="ECO:0000313" key="1">
    <source>
        <dbReference type="EMBL" id="QJD99830.1"/>
    </source>
</evidence>
<accession>A0A7Z2ZRV6</accession>
<dbReference type="AlphaFoldDB" id="A0A7Z2ZRV6"/>
<dbReference type="Proteomes" id="UP000502415">
    <property type="component" value="Chromosome"/>
</dbReference>
<sequence>MADKDYDVVFGAEYTSPARRSVVAELQLLKECCNNLSGIEEPLRALLLDKLKSQGGLASLEWKERSIVNMSLNTHKSAAGDVIVGGFKTIDVYRKAALEKLQEHLVLSTRPTRGTIAWHKTESQAKSDENDLLIDEIMLLTGRLGSVMDYARELASKANKSEEFLALQSELLRRFPIRSK</sequence>
<reference evidence="1 2" key="1">
    <citation type="submission" date="2020-04" db="EMBL/GenBank/DDBJ databases">
        <title>Genome sequencing of novel species.</title>
        <authorList>
            <person name="Heo J."/>
            <person name="Kim S.-J."/>
            <person name="Kim J.-S."/>
            <person name="Hong S.-B."/>
            <person name="Kwon S.-W."/>
        </authorList>
    </citation>
    <scope>NUCLEOTIDE SEQUENCE [LARGE SCALE GENOMIC DNA]</scope>
    <source>
        <strain evidence="1 2">GN2-R2</strain>
    </source>
</reference>
<protein>
    <submittedName>
        <fullName evidence="1">Uncharacterized protein</fullName>
    </submittedName>
</protein>
<name>A0A7Z2ZRV6_9BURK</name>
<dbReference type="RefSeq" id="WP_169434779.1">
    <property type="nucleotide sequence ID" value="NZ_CP051685.1"/>
</dbReference>
<evidence type="ECO:0000313" key="2">
    <source>
        <dbReference type="Proteomes" id="UP000502415"/>
    </source>
</evidence>
<dbReference type="KEGG" id="mfy:HH212_07175"/>
<dbReference type="EMBL" id="CP051685">
    <property type="protein sequence ID" value="QJD99830.1"/>
    <property type="molecule type" value="Genomic_DNA"/>
</dbReference>
<keyword evidence="2" id="KW-1185">Reference proteome</keyword>
<organism evidence="1 2">
    <name type="scientific">Massilia forsythiae</name>
    <dbReference type="NCBI Taxonomy" id="2728020"/>
    <lineage>
        <taxon>Bacteria</taxon>
        <taxon>Pseudomonadati</taxon>
        <taxon>Pseudomonadota</taxon>
        <taxon>Betaproteobacteria</taxon>
        <taxon>Burkholderiales</taxon>
        <taxon>Oxalobacteraceae</taxon>
        <taxon>Telluria group</taxon>
        <taxon>Massilia</taxon>
    </lineage>
</organism>